<evidence type="ECO:0000256" key="1">
    <source>
        <dbReference type="SAM" id="Phobius"/>
    </source>
</evidence>
<dbReference type="EMBL" id="DAAGPK010000001">
    <property type="protein sequence ID" value="HAB4002628.1"/>
    <property type="molecule type" value="Genomic_DNA"/>
</dbReference>
<feature type="transmembrane region" description="Helical" evidence="1">
    <location>
        <begin position="6"/>
        <end position="24"/>
    </location>
</feature>
<feature type="transmembrane region" description="Helical" evidence="1">
    <location>
        <begin position="190"/>
        <end position="215"/>
    </location>
</feature>
<evidence type="ECO:0000313" key="2">
    <source>
        <dbReference type="EMBL" id="HAB4002628.1"/>
    </source>
</evidence>
<dbReference type="InterPro" id="IPR009377">
    <property type="entry name" value="EutA"/>
</dbReference>
<protein>
    <submittedName>
        <fullName evidence="2">Ethanolamine utilization protein EutH</fullName>
    </submittedName>
</protein>
<proteinExistence type="predicted"/>
<reference evidence="2" key="1">
    <citation type="journal article" date="2018" name="Genome Biol.">
        <title>SKESA: strategic k-mer extension for scrupulous assemblies.</title>
        <authorList>
            <person name="Souvorov A."/>
            <person name="Agarwala R."/>
            <person name="Lipman D.J."/>
        </authorList>
    </citation>
    <scope>NUCLEOTIDE SEQUENCE</scope>
    <source>
        <strain evidence="2">Salmonella enterica</strain>
    </source>
</reference>
<dbReference type="Pfam" id="PF06277">
    <property type="entry name" value="EutA"/>
    <property type="match status" value="1"/>
</dbReference>
<dbReference type="AlphaFoldDB" id="A0A6Y1SRF1"/>
<dbReference type="GO" id="GO:0034228">
    <property type="term" value="F:ethanolamine transmembrane transporter activity"/>
    <property type="evidence" value="ECO:0007669"/>
    <property type="project" value="InterPro"/>
</dbReference>
<sequence length="513" mass="54103">MGINEIIMYIMMFFMLIAAVDRILSQFGGSARFLGKFGKSIEGSGGQFEEGFMAMGALGLAMVGMTALAPVLAHVLGPVIIPVYEMLGANPSMFAGTLLACDMGGFFLAKELAGGDVAAWLYSGLILGSMMGPTIVFSIPVALGIIEPSDRRYLALGVLAGIVTIPIGCIAGGLIAMYSGVQINGQPVEFTFALILMNMIPVLIVAVLVALGLKFIPEKMINGFQIFAKFLVALITIGLAAAVVKFLLGWELIPGLDPIFMAPGDKPGEVMRAIEVIGSISCVLLGAYPMVLLLTRWFEKPLMNVGKLLNVNNIAAAGMVATLANNIPMFGMMKQMDTRGKVINCAFAVSAAFALGDHLGFAAANMNAMIFPMIVGKLIGGVTAIGVAIPQDDADLVNAWRQALLQLDLDPQTDAYVLALPATLPVRYAALLTVINALTAFVARYPNPHPLLVVAEQDFGKALGMLLRPQLPQLPLAVIDEVVVRAGDYIDIGTPLFGGSVVPVTVKSLAFPS</sequence>
<dbReference type="PANTHER" id="PTHR40089:SF1">
    <property type="entry name" value="ETHANOLAMINE PERMEASE EUTH-RELATED"/>
    <property type="match status" value="1"/>
</dbReference>
<feature type="transmembrane region" description="Helical" evidence="1">
    <location>
        <begin position="153"/>
        <end position="178"/>
    </location>
</feature>
<name>A0A6Y1SRF1_SALIN</name>
<feature type="transmembrane region" description="Helical" evidence="1">
    <location>
        <begin position="227"/>
        <end position="250"/>
    </location>
</feature>
<feature type="transmembrane region" description="Helical" evidence="1">
    <location>
        <begin position="57"/>
        <end position="84"/>
    </location>
</feature>
<dbReference type="PANTHER" id="PTHR40089">
    <property type="entry name" value="ETHANOLAMINE UTILIZATION PROTEIN EUTH"/>
    <property type="match status" value="1"/>
</dbReference>
<feature type="transmembrane region" description="Helical" evidence="1">
    <location>
        <begin position="342"/>
        <end position="363"/>
    </location>
</feature>
<feature type="transmembrane region" description="Helical" evidence="1">
    <location>
        <begin position="270"/>
        <end position="294"/>
    </location>
</feature>
<dbReference type="NCBIfam" id="NF011665">
    <property type="entry name" value="PRK15086.1-1"/>
    <property type="match status" value="1"/>
</dbReference>
<comment type="caution">
    <text evidence="2">The sequence shown here is derived from an EMBL/GenBank/DDBJ whole genome shotgun (WGS) entry which is preliminary data.</text>
</comment>
<reference evidence="2" key="2">
    <citation type="submission" date="2019-10" db="EMBL/GenBank/DDBJ databases">
        <authorList>
            <consortium name="NCBI Pathogen Detection Project"/>
        </authorList>
    </citation>
    <scope>NUCLEOTIDE SEQUENCE</scope>
    <source>
        <strain evidence="2">Salmonella enterica</strain>
    </source>
</reference>
<keyword evidence="1" id="KW-0472">Membrane</keyword>
<gene>
    <name evidence="2" type="primary">eutH</name>
    <name evidence="2" type="ORF">GBX27_00910</name>
</gene>
<feature type="transmembrane region" description="Helical" evidence="1">
    <location>
        <begin position="369"/>
        <end position="389"/>
    </location>
</feature>
<dbReference type="GO" id="GO:0005886">
    <property type="term" value="C:plasma membrane"/>
    <property type="evidence" value="ECO:0007669"/>
    <property type="project" value="TreeGrafter"/>
</dbReference>
<feature type="transmembrane region" description="Helical" evidence="1">
    <location>
        <begin position="120"/>
        <end position="146"/>
    </location>
</feature>
<organism evidence="2">
    <name type="scientific">Salmonella infantis</name>
    <dbReference type="NCBI Taxonomy" id="595"/>
    <lineage>
        <taxon>Bacteria</taxon>
        <taxon>Pseudomonadati</taxon>
        <taxon>Pseudomonadota</taxon>
        <taxon>Gammaproteobacteria</taxon>
        <taxon>Enterobacterales</taxon>
        <taxon>Enterobacteriaceae</taxon>
        <taxon>Salmonella</taxon>
    </lineage>
</organism>
<dbReference type="Pfam" id="PF04346">
    <property type="entry name" value="EutH"/>
    <property type="match status" value="1"/>
</dbReference>
<accession>A0A6Y1SRF1</accession>
<keyword evidence="1" id="KW-1133">Transmembrane helix</keyword>
<dbReference type="InterPro" id="IPR007441">
    <property type="entry name" value="EutH"/>
</dbReference>
<keyword evidence="1" id="KW-0812">Transmembrane</keyword>